<protein>
    <recommendedName>
        <fullName evidence="1">DUF402 domain-containing protein</fullName>
    </recommendedName>
</protein>
<dbReference type="PANTHER" id="PTHR41271:SF1">
    <property type="entry name" value="DUF402 DOMAIN-CONTAINING PROTEIN"/>
    <property type="match status" value="1"/>
</dbReference>
<reference evidence="3" key="1">
    <citation type="submission" date="2016-10" db="EMBL/GenBank/DDBJ databases">
        <authorList>
            <person name="Varghese N."/>
            <person name="Submissions S."/>
        </authorList>
    </citation>
    <scope>NUCLEOTIDE SEQUENCE [LARGE SCALE GENOMIC DNA]</scope>
    <source>
        <strain evidence="3">CGMCC 1.10218</strain>
    </source>
</reference>
<dbReference type="Proteomes" id="UP000199223">
    <property type="component" value="Unassembled WGS sequence"/>
</dbReference>
<dbReference type="Pfam" id="PF04167">
    <property type="entry name" value="DUF402"/>
    <property type="match status" value="1"/>
</dbReference>
<proteinExistence type="predicted"/>
<dbReference type="Gene3D" id="2.40.380.10">
    <property type="entry name" value="FomD-like"/>
    <property type="match status" value="1"/>
</dbReference>
<dbReference type="EMBL" id="FNZA01000001">
    <property type="protein sequence ID" value="SEI76153.1"/>
    <property type="molecule type" value="Genomic_DNA"/>
</dbReference>
<dbReference type="InterPro" id="IPR035930">
    <property type="entry name" value="FomD-like_sf"/>
</dbReference>
<feature type="domain" description="DUF402" evidence="1">
    <location>
        <begin position="54"/>
        <end position="165"/>
    </location>
</feature>
<organism evidence="2 3">
    <name type="scientific">Deinococcus reticulitermitis</name>
    <dbReference type="NCBI Taxonomy" id="856736"/>
    <lineage>
        <taxon>Bacteria</taxon>
        <taxon>Thermotogati</taxon>
        <taxon>Deinococcota</taxon>
        <taxon>Deinococci</taxon>
        <taxon>Deinococcales</taxon>
        <taxon>Deinococcaceae</taxon>
        <taxon>Deinococcus</taxon>
    </lineage>
</organism>
<evidence type="ECO:0000313" key="3">
    <source>
        <dbReference type="Proteomes" id="UP000199223"/>
    </source>
</evidence>
<sequence>MKRKRFDHRTWHRAATGEQTVLELPGGLLVDYRAGEVPEPLRVPFRGRELLILDSGYRWVHYSPSGQTHALTVQLDTAGVPQQLYVDIGEGVGVGKDGLPYIDDLYLDVIAVCLVQPGGQWRVTETEIIDAEELEDALRSGAVSPGQAEFAWQEARAVEAALRGGRFAPLEILRGYLSDPYT</sequence>
<dbReference type="SUPFAM" id="SSF159234">
    <property type="entry name" value="FomD-like"/>
    <property type="match status" value="1"/>
</dbReference>
<dbReference type="STRING" id="856736.SAMN04488058_101543"/>
<evidence type="ECO:0000313" key="2">
    <source>
        <dbReference type="EMBL" id="SEI76153.1"/>
    </source>
</evidence>
<dbReference type="RefSeq" id="WP_092263064.1">
    <property type="nucleotide sequence ID" value="NZ_FNZA01000001.1"/>
</dbReference>
<gene>
    <name evidence="2" type="ORF">SAMN04488058_101543</name>
</gene>
<keyword evidence="3" id="KW-1185">Reference proteome</keyword>
<accession>A0A1H6T7S9</accession>
<evidence type="ECO:0000259" key="1">
    <source>
        <dbReference type="Pfam" id="PF04167"/>
    </source>
</evidence>
<dbReference type="PANTHER" id="PTHR41271">
    <property type="entry name" value="DUF402 DOMAIN-CONTAINING PROTEIN"/>
    <property type="match status" value="1"/>
</dbReference>
<dbReference type="OrthoDB" id="2002222at2"/>
<dbReference type="InterPro" id="IPR007295">
    <property type="entry name" value="DUF402"/>
</dbReference>
<name>A0A1H6T7S9_9DEIO</name>
<dbReference type="AlphaFoldDB" id="A0A1H6T7S9"/>